<comment type="caution">
    <text evidence="1">The sequence shown here is derived from an EMBL/GenBank/DDBJ whole genome shotgun (WGS) entry which is preliminary data.</text>
</comment>
<accession>A0A2W5DS47</accession>
<evidence type="ECO:0000313" key="1">
    <source>
        <dbReference type="EMBL" id="PZP31330.1"/>
    </source>
</evidence>
<dbReference type="AlphaFoldDB" id="A0A2W5DS47"/>
<reference evidence="1 2" key="1">
    <citation type="submission" date="2017-08" db="EMBL/GenBank/DDBJ databases">
        <title>Infants hospitalized years apart are colonized by the same room-sourced microbial strains.</title>
        <authorList>
            <person name="Brooks B."/>
            <person name="Olm M.R."/>
            <person name="Firek B.A."/>
            <person name="Baker R."/>
            <person name="Thomas B.C."/>
            <person name="Morowitz M.J."/>
            <person name="Banfield J.F."/>
        </authorList>
    </citation>
    <scope>NUCLEOTIDE SEQUENCE [LARGE SCALE GENOMIC DNA]</scope>
    <source>
        <strain evidence="1">S2_012_000_R2_81</strain>
    </source>
</reference>
<dbReference type="EMBL" id="QFOD01000011">
    <property type="protein sequence ID" value="PZP31330.1"/>
    <property type="molecule type" value="Genomic_DNA"/>
</dbReference>
<dbReference type="NCBIfam" id="TIGR04421">
    <property type="entry name" value="FemAB_IMCC1989"/>
    <property type="match status" value="1"/>
</dbReference>
<sequence length="361" mass="40109">MNVDLPLLLQRVGLDARPHVDEPTAWGQVWQALPWQQITYAPGVLDYQVCYLQHAGQALQDLSLVLRHDGRPCGVFPLLLTTADGGARMSGDGSRITPPLFLASVPASAIKKIGSRLMALLHTLAQATGCQTLQFEQPSMPGLLGDGLSDWYRQWLAVGAQARLKHDMFLDLSPPLAEIRSGFRKSYKALINTGLRSWRVDLMDQGSADGAVWEEFKQLHIAVAGRRTRGDDTWARQLDWIRQGWAFVVLLRDPADGRLVGGGFFEYSRDEAMYGVGVYDRSLFDKPLGHVVQQVAIERLKSLGLRWYRLGERAYPQDQPAPSGKQIAISDFKQGFASHLLPRLEMTLALSDWTFSPASGS</sequence>
<dbReference type="Gene3D" id="3.40.630.30">
    <property type="match status" value="1"/>
</dbReference>
<proteinExistence type="predicted"/>
<dbReference type="InterPro" id="IPR030952">
    <property type="entry name" value="FemAB"/>
</dbReference>
<dbReference type="Proteomes" id="UP000249633">
    <property type="component" value="Unassembled WGS sequence"/>
</dbReference>
<evidence type="ECO:0000313" key="2">
    <source>
        <dbReference type="Proteomes" id="UP000249633"/>
    </source>
</evidence>
<dbReference type="SUPFAM" id="SSF55729">
    <property type="entry name" value="Acyl-CoA N-acyltransferases (Nat)"/>
    <property type="match status" value="1"/>
</dbReference>
<dbReference type="InterPro" id="IPR016181">
    <property type="entry name" value="Acyl_CoA_acyltransferase"/>
</dbReference>
<protein>
    <submittedName>
        <fullName evidence="1">FemAB family protein</fullName>
    </submittedName>
</protein>
<name>A0A2W5DS47_9BURK</name>
<gene>
    <name evidence="1" type="ORF">DI603_13290</name>
</gene>
<organism evidence="1 2">
    <name type="scientific">Roseateles depolymerans</name>
    <dbReference type="NCBI Taxonomy" id="76731"/>
    <lineage>
        <taxon>Bacteria</taxon>
        <taxon>Pseudomonadati</taxon>
        <taxon>Pseudomonadota</taxon>
        <taxon>Betaproteobacteria</taxon>
        <taxon>Burkholderiales</taxon>
        <taxon>Sphaerotilaceae</taxon>
        <taxon>Roseateles</taxon>
    </lineage>
</organism>